<feature type="domain" description="Phage terminase large subunit GpA ATPase" evidence="2">
    <location>
        <begin position="50"/>
        <end position="303"/>
    </location>
</feature>
<dbReference type="InterPro" id="IPR051220">
    <property type="entry name" value="TFA_Chaperone"/>
</dbReference>
<dbReference type="Proteomes" id="UP000244224">
    <property type="component" value="Unassembled WGS sequence"/>
</dbReference>
<comment type="caution">
    <text evidence="4">The sequence shown here is derived from an EMBL/GenBank/DDBJ whole genome shotgun (WGS) entry which is preliminary data.</text>
</comment>
<proteinExistence type="predicted"/>
<feature type="compositionally biased region" description="Basic and acidic residues" evidence="1">
    <location>
        <begin position="217"/>
        <end position="228"/>
    </location>
</feature>
<dbReference type="InterPro" id="IPR046453">
    <property type="entry name" value="GpA_ATPase"/>
</dbReference>
<dbReference type="Pfam" id="PF05876">
    <property type="entry name" value="GpA_ATPase"/>
    <property type="match status" value="1"/>
</dbReference>
<sequence length="728" mass="82453">MIDVQQYERTVSSLFAGCLAGLRPPERLPLSEFSEKHIWVDDVMTAGRERFNFDKHAYQREILDSLSDPECQGVYLVAPSRWGKTALVPNLVAHTVETNPMDIMIVQTSRTNAVTFAKGDLEKFFEANDWFSDKIRPGRTTNSLLMKKFRNGTILSIVWPSAKNLAGVNRGVICLPDYDRSKADVDGEGALVIQAAARAKAYGSRKTIFVDSSPSKNPEKFERFEPESPHQAPPYPGIFSLYNTGDRRWFYWQCVCCNQWFPAHPDHLKHDDHGSNKERAASAYVQCPNKDCGAKYKHDGDRESGMPGKDELNRKGRWVPDGMSLDEDGNLVGKILNPPVPGVDNYRSYWAFGVISASQTWERMVLERLDAEDDYAKSGEDGTLKTVINSNYGLPWIPPHVGDGSDWDKYWERAEDYQHGVVPPEARYLVSSVDTQGTSWVMQTHAFGPEGRMWCIDRRRIMYSDRDHETRKNPDGTPEKAWVRPGTYPEDWKVLERELASLRYPLADGSGVMTPAIIGVDSNGLDATTDHAYAWWMSLSGPDLPKSRVRLIKGDPKLKVLCETKKSDGTKRSDRKAFRGDTPILFVSSNMAKDVMAANLAREVDGPGFVHLPKWWKTDYFKELAAEQRRGDEWVKIRKRNEAWDLFVYALALNRSETMRADRIDWSSDRLPPYALPAAQNPFVTPITISSDGTKVVGTAPTGRRPYLSREQMRQQFQELNGGFNGYP</sequence>
<dbReference type="InterPro" id="IPR027417">
    <property type="entry name" value="P-loop_NTPase"/>
</dbReference>
<feature type="region of interest" description="Disordered" evidence="1">
    <location>
        <begin position="210"/>
        <end position="229"/>
    </location>
</feature>
<dbReference type="AlphaFoldDB" id="A0A2T6AQ25"/>
<dbReference type="GO" id="GO:0016887">
    <property type="term" value="F:ATP hydrolysis activity"/>
    <property type="evidence" value="ECO:0007669"/>
    <property type="project" value="InterPro"/>
</dbReference>
<dbReference type="Pfam" id="PF20454">
    <property type="entry name" value="GpA_nuclease"/>
    <property type="match status" value="1"/>
</dbReference>
<dbReference type="Gene3D" id="3.40.50.300">
    <property type="entry name" value="P-loop containing nucleotide triphosphate hydrolases"/>
    <property type="match status" value="1"/>
</dbReference>
<keyword evidence="5" id="KW-1185">Reference proteome</keyword>
<evidence type="ECO:0000313" key="5">
    <source>
        <dbReference type="Proteomes" id="UP000244224"/>
    </source>
</evidence>
<dbReference type="GO" id="GO:0004519">
    <property type="term" value="F:endonuclease activity"/>
    <property type="evidence" value="ECO:0007669"/>
    <property type="project" value="InterPro"/>
</dbReference>
<organism evidence="4 5">
    <name type="scientific">Gemmobacter caeni</name>
    <dbReference type="NCBI Taxonomy" id="589035"/>
    <lineage>
        <taxon>Bacteria</taxon>
        <taxon>Pseudomonadati</taxon>
        <taxon>Pseudomonadota</taxon>
        <taxon>Alphaproteobacteria</taxon>
        <taxon>Rhodobacterales</taxon>
        <taxon>Paracoccaceae</taxon>
        <taxon>Gemmobacter</taxon>
    </lineage>
</organism>
<dbReference type="EMBL" id="QBKP01000020">
    <property type="protein sequence ID" value="PTX45836.1"/>
    <property type="molecule type" value="Genomic_DNA"/>
</dbReference>
<name>A0A2T6AQ25_9RHOB</name>
<dbReference type="PANTHER" id="PTHR34413:SF2">
    <property type="entry name" value="PROPHAGE TAIL FIBER ASSEMBLY PROTEIN HOMOLOG TFAE-RELATED"/>
    <property type="match status" value="1"/>
</dbReference>
<feature type="compositionally biased region" description="Basic and acidic residues" evidence="1">
    <location>
        <begin position="296"/>
        <end position="314"/>
    </location>
</feature>
<evidence type="ECO:0000256" key="1">
    <source>
        <dbReference type="SAM" id="MobiDB-lite"/>
    </source>
</evidence>
<accession>A0A2T6AQ25</accession>
<protein>
    <submittedName>
        <fullName evidence="4">Phage terminase large subunit GpA-like protein</fullName>
    </submittedName>
</protein>
<gene>
    <name evidence="4" type="ORF">C8N34_12077</name>
</gene>
<reference evidence="4 5" key="1">
    <citation type="submission" date="2018-04" db="EMBL/GenBank/DDBJ databases">
        <title>Genomic Encyclopedia of Archaeal and Bacterial Type Strains, Phase II (KMG-II): from individual species to whole genera.</title>
        <authorList>
            <person name="Goeker M."/>
        </authorList>
    </citation>
    <scope>NUCLEOTIDE SEQUENCE [LARGE SCALE GENOMIC DNA]</scope>
    <source>
        <strain evidence="4 5">DSM 21823</strain>
    </source>
</reference>
<dbReference type="RefSeq" id="WP_108130497.1">
    <property type="nucleotide sequence ID" value="NZ_QBKP01000020.1"/>
</dbReference>
<dbReference type="OrthoDB" id="5181253at2"/>
<evidence type="ECO:0000259" key="3">
    <source>
        <dbReference type="Pfam" id="PF20454"/>
    </source>
</evidence>
<dbReference type="InterPro" id="IPR046454">
    <property type="entry name" value="GpA_endonuclease"/>
</dbReference>
<feature type="region of interest" description="Disordered" evidence="1">
    <location>
        <begin position="296"/>
        <end position="317"/>
    </location>
</feature>
<dbReference type="PANTHER" id="PTHR34413">
    <property type="entry name" value="PROPHAGE TAIL FIBER ASSEMBLY PROTEIN HOMOLOG TFAE-RELATED-RELATED"/>
    <property type="match status" value="1"/>
</dbReference>
<feature type="domain" description="Terminase large subunit GpA endonuclease" evidence="3">
    <location>
        <begin position="347"/>
        <end position="666"/>
    </location>
</feature>
<evidence type="ECO:0000259" key="2">
    <source>
        <dbReference type="Pfam" id="PF05876"/>
    </source>
</evidence>
<evidence type="ECO:0000313" key="4">
    <source>
        <dbReference type="EMBL" id="PTX45836.1"/>
    </source>
</evidence>